<keyword evidence="1" id="KW-0472">Membrane</keyword>
<accession>F6BGU6</accession>
<gene>
    <name evidence="2" type="ordered locus">Thexy_0399</name>
</gene>
<organism evidence="2 3">
    <name type="scientific">Thermoanaerobacterium xylanolyticum (strain ATCC 49914 / DSM 7097 / LX-11)</name>
    <dbReference type="NCBI Taxonomy" id="858215"/>
    <lineage>
        <taxon>Bacteria</taxon>
        <taxon>Bacillati</taxon>
        <taxon>Bacillota</taxon>
        <taxon>Clostridia</taxon>
        <taxon>Thermoanaerobacterales</taxon>
        <taxon>Thermoanaerobacteraceae</taxon>
        <taxon>Thermoanaerobacterium</taxon>
    </lineage>
</organism>
<feature type="transmembrane region" description="Helical" evidence="1">
    <location>
        <begin position="115"/>
        <end position="137"/>
    </location>
</feature>
<sequence>MTNRRLLFIFMLVVGLLLLLLGGFVFTSKELKMVSSLCIGFGTAISVLGIGNLLGSFMVSAVEDKRIKQLIEIEVNDERNTRIREKVGYMTSKIMNYVILVLVMALGFMNADKKILFMVASLLLIEFALVIFFSNYFSKRM</sequence>
<dbReference type="KEGG" id="txy:Thexy_0399"/>
<feature type="transmembrane region" description="Helical" evidence="1">
    <location>
        <begin position="87"/>
        <end position="109"/>
    </location>
</feature>
<name>F6BGU6_THEXL</name>
<dbReference type="STRING" id="858215.Thexy_0399"/>
<evidence type="ECO:0000256" key="1">
    <source>
        <dbReference type="SAM" id="Phobius"/>
    </source>
</evidence>
<keyword evidence="3" id="KW-1185">Reference proteome</keyword>
<dbReference type="RefSeq" id="WP_013787206.1">
    <property type="nucleotide sequence ID" value="NC_015555.1"/>
</dbReference>
<feature type="transmembrane region" description="Helical" evidence="1">
    <location>
        <begin position="33"/>
        <end position="59"/>
    </location>
</feature>
<keyword evidence="1" id="KW-0812">Transmembrane</keyword>
<evidence type="ECO:0008006" key="4">
    <source>
        <dbReference type="Google" id="ProtNLM"/>
    </source>
</evidence>
<evidence type="ECO:0000313" key="3">
    <source>
        <dbReference type="Proteomes" id="UP000007239"/>
    </source>
</evidence>
<protein>
    <recommendedName>
        <fullName evidence="4">DUF2178 domain-containing protein</fullName>
    </recommendedName>
</protein>
<dbReference type="HOGENOM" id="CLU_151179_0_0_9"/>
<reference evidence="2" key="1">
    <citation type="submission" date="2011-05" db="EMBL/GenBank/DDBJ databases">
        <title>Complete sequence of Thermoanaerobacterium xylanolyticum LX-11.</title>
        <authorList>
            <consortium name="US DOE Joint Genome Institute"/>
            <person name="Lucas S."/>
            <person name="Han J."/>
            <person name="Lapidus A."/>
            <person name="Cheng J.-F."/>
            <person name="Goodwin L."/>
            <person name="Pitluck S."/>
            <person name="Peters L."/>
            <person name="Mikhailova N."/>
            <person name="Lu M."/>
            <person name="Han C."/>
            <person name="Tapia R."/>
            <person name="Land M."/>
            <person name="Hauser L."/>
            <person name="Kyrpides N."/>
            <person name="Ivanova N."/>
            <person name="Pagani I."/>
            <person name="Hemme C."/>
            <person name="Woyke T."/>
        </authorList>
    </citation>
    <scope>NUCLEOTIDE SEQUENCE</scope>
    <source>
        <strain evidence="2">LX-11</strain>
    </source>
</reference>
<dbReference type="AlphaFoldDB" id="F6BGU6"/>
<dbReference type="eggNOG" id="ENOG503357B">
    <property type="taxonomic scope" value="Bacteria"/>
</dbReference>
<dbReference type="Proteomes" id="UP000007239">
    <property type="component" value="Chromosome"/>
</dbReference>
<proteinExistence type="predicted"/>
<evidence type="ECO:0000313" key="2">
    <source>
        <dbReference type="EMBL" id="AEF16453.1"/>
    </source>
</evidence>
<keyword evidence="1" id="KW-1133">Transmembrane helix</keyword>
<dbReference type="EMBL" id="CP002739">
    <property type="protein sequence ID" value="AEF16453.1"/>
    <property type="molecule type" value="Genomic_DNA"/>
</dbReference>
<feature type="transmembrane region" description="Helical" evidence="1">
    <location>
        <begin position="7"/>
        <end position="27"/>
    </location>
</feature>